<dbReference type="HOGENOM" id="CLU_2236954_0_0_1"/>
<keyword evidence="2" id="KW-1185">Reference proteome</keyword>
<sequence length="105" mass="11369">METFCLLILAGRKKNGILDSCPVSLVDSVGEQEFNVEVVIVVTAVFLSKAWAVRTLPSIRPSSYPFTIQRFTITTQSSVGLSATNKHLPLHGPTDFVIIVLLPAG</sequence>
<dbReference type="Proteomes" id="UP000005426">
    <property type="component" value="Unassembled WGS sequence"/>
</dbReference>
<organism evidence="1 2">
    <name type="scientific">Hypocrea atroviridis (strain ATCC 20476 / IMI 206040)</name>
    <name type="common">Trichoderma atroviride</name>
    <dbReference type="NCBI Taxonomy" id="452589"/>
    <lineage>
        <taxon>Eukaryota</taxon>
        <taxon>Fungi</taxon>
        <taxon>Dikarya</taxon>
        <taxon>Ascomycota</taxon>
        <taxon>Pezizomycotina</taxon>
        <taxon>Sordariomycetes</taxon>
        <taxon>Hypocreomycetidae</taxon>
        <taxon>Hypocreales</taxon>
        <taxon>Hypocreaceae</taxon>
        <taxon>Trichoderma</taxon>
    </lineage>
</organism>
<evidence type="ECO:0000313" key="1">
    <source>
        <dbReference type="EMBL" id="EHK44657.1"/>
    </source>
</evidence>
<comment type="caution">
    <text evidence="1">The sequence shown here is derived from an EMBL/GenBank/DDBJ whole genome shotgun (WGS) entry which is preliminary data.</text>
</comment>
<protein>
    <submittedName>
        <fullName evidence="1">Uncharacterized protein</fullName>
    </submittedName>
</protein>
<dbReference type="EMBL" id="ABDG02000024">
    <property type="protein sequence ID" value="EHK44657.1"/>
    <property type="molecule type" value="Genomic_DNA"/>
</dbReference>
<evidence type="ECO:0000313" key="2">
    <source>
        <dbReference type="Proteomes" id="UP000005426"/>
    </source>
</evidence>
<proteinExistence type="predicted"/>
<accession>G9NX04</accession>
<dbReference type="AlphaFoldDB" id="G9NX04"/>
<gene>
    <name evidence="1" type="ORF">TRIATDRAFT_318277</name>
</gene>
<name>G9NX04_HYPAI</name>
<dbReference type="RefSeq" id="XP_013942934.1">
    <property type="nucleotide sequence ID" value="XM_014087459.1"/>
</dbReference>
<dbReference type="GeneID" id="25783340"/>
<dbReference type="KEGG" id="tatv:25783340"/>
<reference evidence="1 2" key="1">
    <citation type="journal article" date="2011" name="Genome Biol.">
        <title>Comparative genome sequence analysis underscores mycoparasitism as the ancestral life style of Trichoderma.</title>
        <authorList>
            <person name="Kubicek C.P."/>
            <person name="Herrera-Estrella A."/>
            <person name="Seidl-Seiboth V."/>
            <person name="Martinez D.A."/>
            <person name="Druzhinina I.S."/>
            <person name="Thon M."/>
            <person name="Zeilinger S."/>
            <person name="Casas-Flores S."/>
            <person name="Horwitz B.A."/>
            <person name="Mukherjee P.K."/>
            <person name="Mukherjee M."/>
            <person name="Kredics L."/>
            <person name="Alcaraz L.D."/>
            <person name="Aerts A."/>
            <person name="Antal Z."/>
            <person name="Atanasova L."/>
            <person name="Cervantes-Badillo M.G."/>
            <person name="Challacombe J."/>
            <person name="Chertkov O."/>
            <person name="McCluskey K."/>
            <person name="Coulpier F."/>
            <person name="Deshpande N."/>
            <person name="von Doehren H."/>
            <person name="Ebbole D.J."/>
            <person name="Esquivel-Naranjo E.U."/>
            <person name="Fekete E."/>
            <person name="Flipphi M."/>
            <person name="Glaser F."/>
            <person name="Gomez-Rodriguez E.Y."/>
            <person name="Gruber S."/>
            <person name="Han C."/>
            <person name="Henrissat B."/>
            <person name="Hermosa R."/>
            <person name="Hernandez-Onate M."/>
            <person name="Karaffa L."/>
            <person name="Kosti I."/>
            <person name="Le Crom S."/>
            <person name="Lindquist E."/>
            <person name="Lucas S."/>
            <person name="Luebeck M."/>
            <person name="Luebeck P.S."/>
            <person name="Margeot A."/>
            <person name="Metz B."/>
            <person name="Misra M."/>
            <person name="Nevalainen H."/>
            <person name="Omann M."/>
            <person name="Packer N."/>
            <person name="Perrone G."/>
            <person name="Uresti-Rivera E.E."/>
            <person name="Salamov A."/>
            <person name="Schmoll M."/>
            <person name="Seiboth B."/>
            <person name="Shapiro H."/>
            <person name="Sukno S."/>
            <person name="Tamayo-Ramos J.A."/>
            <person name="Tisch D."/>
            <person name="Wiest A."/>
            <person name="Wilkinson H.H."/>
            <person name="Zhang M."/>
            <person name="Coutinho P.M."/>
            <person name="Kenerley C.M."/>
            <person name="Monte E."/>
            <person name="Baker S.E."/>
            <person name="Grigoriev I.V."/>
        </authorList>
    </citation>
    <scope>NUCLEOTIDE SEQUENCE [LARGE SCALE GENOMIC DNA]</scope>
    <source>
        <strain evidence="2">ATCC 20476 / IMI 206040</strain>
    </source>
</reference>
<dbReference type="OrthoDB" id="10357350at2759"/>